<feature type="domain" description="N-acetyltransferase" evidence="1">
    <location>
        <begin position="116"/>
        <end position="170"/>
    </location>
</feature>
<comment type="caution">
    <text evidence="2">The sequence shown here is derived from an EMBL/GenBank/DDBJ whole genome shotgun (WGS) entry which is preliminary data.</text>
</comment>
<evidence type="ECO:0000313" key="3">
    <source>
        <dbReference type="Proteomes" id="UP000248918"/>
    </source>
</evidence>
<dbReference type="SUPFAM" id="SSF55729">
    <property type="entry name" value="Acyl-CoA N-acyltransferases (Nat)"/>
    <property type="match status" value="1"/>
</dbReference>
<dbReference type="RefSeq" id="WP_111932532.1">
    <property type="nucleotide sequence ID" value="NZ_CADFFP010000007.1"/>
</dbReference>
<sequence>MRHDTKDALFRKLLSVPLQLHLQPTFVLSDDHLTGQPVWDDIVIYVEPPNAPGLKQVISKLRRRMRAAAPHEKIEQGHTQLNGNGLRAGRKTQSASSDIRLEDDQFPQLMAEVCYRLIVTDRLTPVGYCTFCIQISHWQDVEVDLDEVWLARDYRGKGIGQAMAEKVADITIFTLEELDARVRENSRRQLRLNVNVGGDVYSRSGESFVRCTCDALIVGADFTDWHALRFTRFDYDARW</sequence>
<evidence type="ECO:0000259" key="1">
    <source>
        <dbReference type="Pfam" id="PF00583"/>
    </source>
</evidence>
<proteinExistence type="predicted"/>
<organism evidence="2 3">
    <name type="scientific">Paraburkholderia bryophila</name>
    <dbReference type="NCBI Taxonomy" id="420952"/>
    <lineage>
        <taxon>Bacteria</taxon>
        <taxon>Pseudomonadati</taxon>
        <taxon>Pseudomonadota</taxon>
        <taxon>Betaproteobacteria</taxon>
        <taxon>Burkholderiales</taxon>
        <taxon>Burkholderiaceae</taxon>
        <taxon>Paraburkholderia</taxon>
    </lineage>
</organism>
<dbReference type="GO" id="GO:0016747">
    <property type="term" value="F:acyltransferase activity, transferring groups other than amino-acyl groups"/>
    <property type="evidence" value="ECO:0007669"/>
    <property type="project" value="InterPro"/>
</dbReference>
<dbReference type="InterPro" id="IPR000182">
    <property type="entry name" value="GNAT_dom"/>
</dbReference>
<reference evidence="2 3" key="1">
    <citation type="submission" date="2018-06" db="EMBL/GenBank/DDBJ databases">
        <title>Genomic Encyclopedia of Type Strains, Phase III (KMG-III): the genomes of soil and plant-associated and newly described type strains.</title>
        <authorList>
            <person name="Whitman W."/>
        </authorList>
    </citation>
    <scope>NUCLEOTIDE SEQUENCE [LARGE SCALE GENOMIC DNA]</scope>
    <source>
        <strain evidence="2 3">LMG 23644</strain>
    </source>
</reference>
<dbReference type="Gene3D" id="3.40.630.30">
    <property type="match status" value="1"/>
</dbReference>
<gene>
    <name evidence="2" type="ORF">BX591_11037</name>
</gene>
<dbReference type="InterPro" id="IPR016181">
    <property type="entry name" value="Acyl_CoA_acyltransferase"/>
</dbReference>
<protein>
    <submittedName>
        <fullName evidence="2">Acetyltransferase (GNAT) family protein</fullName>
    </submittedName>
</protein>
<dbReference type="OrthoDB" id="8970374at2"/>
<dbReference type="Proteomes" id="UP000248918">
    <property type="component" value="Unassembled WGS sequence"/>
</dbReference>
<dbReference type="Pfam" id="PF00583">
    <property type="entry name" value="Acetyltransf_1"/>
    <property type="match status" value="1"/>
</dbReference>
<name>A0A329C7T1_9BURK</name>
<dbReference type="EMBL" id="QLTK01000010">
    <property type="protein sequence ID" value="RAS29762.1"/>
    <property type="molecule type" value="Genomic_DNA"/>
</dbReference>
<keyword evidence="2" id="KW-0808">Transferase</keyword>
<dbReference type="CDD" id="cd04301">
    <property type="entry name" value="NAT_SF"/>
    <property type="match status" value="1"/>
</dbReference>
<evidence type="ECO:0000313" key="2">
    <source>
        <dbReference type="EMBL" id="RAS29762.1"/>
    </source>
</evidence>
<accession>A0A329C7T1</accession>
<dbReference type="AlphaFoldDB" id="A0A329C7T1"/>